<dbReference type="InterPro" id="IPR047589">
    <property type="entry name" value="DUF11_rpt"/>
</dbReference>
<feature type="transmembrane region" description="Helical" evidence="1">
    <location>
        <begin position="165"/>
        <end position="185"/>
    </location>
</feature>
<name>A0ABW5GXD6_9PSEU</name>
<evidence type="ECO:0000259" key="3">
    <source>
        <dbReference type="Pfam" id="PF01345"/>
    </source>
</evidence>
<evidence type="ECO:0000313" key="4">
    <source>
        <dbReference type="EMBL" id="MFD2465182.1"/>
    </source>
</evidence>
<reference evidence="5" key="1">
    <citation type="journal article" date="2019" name="Int. J. Syst. Evol. Microbiol.">
        <title>The Global Catalogue of Microorganisms (GCM) 10K type strain sequencing project: providing services to taxonomists for standard genome sequencing and annotation.</title>
        <authorList>
            <consortium name="The Broad Institute Genomics Platform"/>
            <consortium name="The Broad Institute Genome Sequencing Center for Infectious Disease"/>
            <person name="Wu L."/>
            <person name="Ma J."/>
        </authorList>
    </citation>
    <scope>NUCLEOTIDE SEQUENCE [LARGE SCALE GENOMIC DNA]</scope>
    <source>
        <strain evidence="5">CGMCC 4.7643</strain>
    </source>
</reference>
<proteinExistence type="predicted"/>
<dbReference type="NCBIfam" id="TIGR01451">
    <property type="entry name" value="B_ant_repeat"/>
    <property type="match status" value="1"/>
</dbReference>
<sequence>MPVRYSRPAAVVALLLGASMPLAIPASADPASPPSLSIGIDDGRANAAAGDELAYTVKVANTGAADLAGLKLVQNLPPGLRFTSADHDGRRDGQSVTWTVTVPAGKDLTVTSRGVVEPVPKGTTRLASSVCAQVAGQDRPAVCSTDSDALDATALAAASTGESPWWYWVVSALVVLAVLAAVLLVRGRRREAARAGAE</sequence>
<dbReference type="Pfam" id="PF01345">
    <property type="entry name" value="DUF11"/>
    <property type="match status" value="1"/>
</dbReference>
<keyword evidence="5" id="KW-1185">Reference proteome</keyword>
<dbReference type="EMBL" id="JBHUKU010000029">
    <property type="protein sequence ID" value="MFD2465182.1"/>
    <property type="molecule type" value="Genomic_DNA"/>
</dbReference>
<feature type="signal peptide" evidence="2">
    <location>
        <begin position="1"/>
        <end position="28"/>
    </location>
</feature>
<feature type="chain" id="PRO_5045733432" description="DUF11 domain-containing protein" evidence="2">
    <location>
        <begin position="29"/>
        <end position="198"/>
    </location>
</feature>
<comment type="caution">
    <text evidence="4">The sequence shown here is derived from an EMBL/GenBank/DDBJ whole genome shotgun (WGS) entry which is preliminary data.</text>
</comment>
<evidence type="ECO:0000256" key="1">
    <source>
        <dbReference type="SAM" id="Phobius"/>
    </source>
</evidence>
<keyword evidence="1" id="KW-0472">Membrane</keyword>
<evidence type="ECO:0000256" key="2">
    <source>
        <dbReference type="SAM" id="SignalP"/>
    </source>
</evidence>
<dbReference type="Proteomes" id="UP001597419">
    <property type="component" value="Unassembled WGS sequence"/>
</dbReference>
<keyword evidence="1" id="KW-1133">Transmembrane helix</keyword>
<organism evidence="4 5">
    <name type="scientific">Amycolatopsis samaneae</name>
    <dbReference type="NCBI Taxonomy" id="664691"/>
    <lineage>
        <taxon>Bacteria</taxon>
        <taxon>Bacillati</taxon>
        <taxon>Actinomycetota</taxon>
        <taxon>Actinomycetes</taxon>
        <taxon>Pseudonocardiales</taxon>
        <taxon>Pseudonocardiaceae</taxon>
        <taxon>Amycolatopsis</taxon>
    </lineage>
</organism>
<gene>
    <name evidence="4" type="ORF">ACFSYJ_41650</name>
</gene>
<protein>
    <recommendedName>
        <fullName evidence="3">DUF11 domain-containing protein</fullName>
    </recommendedName>
</protein>
<dbReference type="InterPro" id="IPR001434">
    <property type="entry name" value="OmcB-like_DUF11"/>
</dbReference>
<keyword evidence="2" id="KW-0732">Signal</keyword>
<feature type="domain" description="DUF11" evidence="3">
    <location>
        <begin position="44"/>
        <end position="119"/>
    </location>
</feature>
<evidence type="ECO:0000313" key="5">
    <source>
        <dbReference type="Proteomes" id="UP001597419"/>
    </source>
</evidence>
<keyword evidence="1" id="KW-0812">Transmembrane</keyword>
<dbReference type="RefSeq" id="WP_345407316.1">
    <property type="nucleotide sequence ID" value="NZ_BAABHG010000022.1"/>
</dbReference>
<accession>A0ABW5GXD6</accession>